<dbReference type="PANTHER" id="PTHR39173">
    <property type="entry name" value="ACETYLTRANSFERASE"/>
    <property type="match status" value="1"/>
</dbReference>
<dbReference type="InterPro" id="IPR000182">
    <property type="entry name" value="GNAT_dom"/>
</dbReference>
<dbReference type="PROSITE" id="PS51186">
    <property type="entry name" value="GNAT"/>
    <property type="match status" value="1"/>
</dbReference>
<sequence>MILFLTDPTVRYKESFLEGLREFQTEGSFLQEDVRQLSTQFDEYVRRLTAHYQRSSFPPDYVPATRYWLIDVDGQGQEVYVGNLTVRHELNALLLKVGGHIGYQIRPTWRCKGYGKQILHLGLQKALELGISRALVTCAETNIASKKVIEYNGGQFENAIFIEGSSIKTLRYWIDIA</sequence>
<protein>
    <submittedName>
        <fullName evidence="2">Acetyltransferase</fullName>
    </submittedName>
</protein>
<keyword evidence="3" id="KW-1185">Reference proteome</keyword>
<reference evidence="2 3" key="1">
    <citation type="submission" date="2019-10" db="EMBL/GenBank/DDBJ databases">
        <title>Dictyobacter vulcani sp. nov., within the class Ktedonobacteria, isolated from soil of volcanic Mt. Zao.</title>
        <authorList>
            <person name="Zheng Y."/>
            <person name="Wang C.M."/>
            <person name="Sakai Y."/>
            <person name="Abe K."/>
            <person name="Yokota A."/>
            <person name="Yabe S."/>
        </authorList>
    </citation>
    <scope>NUCLEOTIDE SEQUENCE [LARGE SCALE GENOMIC DNA]</scope>
    <source>
        <strain evidence="2 3">W12</strain>
    </source>
</reference>
<gene>
    <name evidence="2" type="ORF">KDW_28360</name>
</gene>
<dbReference type="AlphaFoldDB" id="A0A5J4KGR7"/>
<name>A0A5J4KGR7_9CHLR</name>
<evidence type="ECO:0000313" key="3">
    <source>
        <dbReference type="Proteomes" id="UP000326912"/>
    </source>
</evidence>
<dbReference type="Gene3D" id="3.40.630.30">
    <property type="match status" value="1"/>
</dbReference>
<dbReference type="Pfam" id="PF13302">
    <property type="entry name" value="Acetyltransf_3"/>
    <property type="match status" value="1"/>
</dbReference>
<dbReference type="EMBL" id="BKZW01000001">
    <property type="protein sequence ID" value="GER88674.1"/>
    <property type="molecule type" value="Genomic_DNA"/>
</dbReference>
<evidence type="ECO:0000259" key="1">
    <source>
        <dbReference type="PROSITE" id="PS51186"/>
    </source>
</evidence>
<feature type="domain" description="N-acetyltransferase" evidence="1">
    <location>
        <begin position="18"/>
        <end position="177"/>
    </location>
</feature>
<keyword evidence="2" id="KW-0808">Transferase</keyword>
<accession>A0A5J4KGR7</accession>
<dbReference type="PANTHER" id="PTHR39173:SF1">
    <property type="entry name" value="ACETYLTRANSFERASE"/>
    <property type="match status" value="1"/>
</dbReference>
<comment type="caution">
    <text evidence="2">The sequence shown here is derived from an EMBL/GenBank/DDBJ whole genome shotgun (WGS) entry which is preliminary data.</text>
</comment>
<organism evidence="2 3">
    <name type="scientific">Dictyobacter vulcani</name>
    <dbReference type="NCBI Taxonomy" id="2607529"/>
    <lineage>
        <taxon>Bacteria</taxon>
        <taxon>Bacillati</taxon>
        <taxon>Chloroflexota</taxon>
        <taxon>Ktedonobacteria</taxon>
        <taxon>Ktedonobacterales</taxon>
        <taxon>Dictyobacteraceae</taxon>
        <taxon>Dictyobacter</taxon>
    </lineage>
</organism>
<dbReference type="GO" id="GO:0016747">
    <property type="term" value="F:acyltransferase activity, transferring groups other than amino-acyl groups"/>
    <property type="evidence" value="ECO:0007669"/>
    <property type="project" value="InterPro"/>
</dbReference>
<proteinExistence type="predicted"/>
<dbReference type="InterPro" id="IPR016181">
    <property type="entry name" value="Acyl_CoA_acyltransferase"/>
</dbReference>
<dbReference type="SUPFAM" id="SSF55729">
    <property type="entry name" value="Acyl-CoA N-acyltransferases (Nat)"/>
    <property type="match status" value="1"/>
</dbReference>
<evidence type="ECO:0000313" key="2">
    <source>
        <dbReference type="EMBL" id="GER88674.1"/>
    </source>
</evidence>
<dbReference type="Proteomes" id="UP000326912">
    <property type="component" value="Unassembled WGS sequence"/>
</dbReference>